<evidence type="ECO:0000256" key="3">
    <source>
        <dbReference type="ARBA" id="ARBA00023125"/>
    </source>
</evidence>
<proteinExistence type="inferred from homology"/>
<dbReference type="InterPro" id="IPR000847">
    <property type="entry name" value="LysR_HTH_N"/>
</dbReference>
<dbReference type="SUPFAM" id="SSF46785">
    <property type="entry name" value="Winged helix' DNA-binding domain"/>
    <property type="match status" value="1"/>
</dbReference>
<evidence type="ECO:0000256" key="2">
    <source>
        <dbReference type="ARBA" id="ARBA00023015"/>
    </source>
</evidence>
<comment type="caution">
    <text evidence="6">The sequence shown here is derived from an EMBL/GenBank/DDBJ whole genome shotgun (WGS) entry which is preliminary data.</text>
</comment>
<dbReference type="PANTHER" id="PTHR30346">
    <property type="entry name" value="TRANSCRIPTIONAL DUAL REGULATOR HCAR-RELATED"/>
    <property type="match status" value="1"/>
</dbReference>
<name>A0A4R6S2R8_9MICO</name>
<comment type="similarity">
    <text evidence="1">Belongs to the LysR transcriptional regulatory family.</text>
</comment>
<dbReference type="Proteomes" id="UP000295601">
    <property type="component" value="Unassembled WGS sequence"/>
</dbReference>
<keyword evidence="4" id="KW-0804">Transcription</keyword>
<dbReference type="Gene3D" id="1.10.10.10">
    <property type="entry name" value="Winged helix-like DNA-binding domain superfamily/Winged helix DNA-binding domain"/>
    <property type="match status" value="1"/>
</dbReference>
<evidence type="ECO:0000256" key="1">
    <source>
        <dbReference type="ARBA" id="ARBA00009437"/>
    </source>
</evidence>
<dbReference type="RefSeq" id="WP_133616391.1">
    <property type="nucleotide sequence ID" value="NZ_CP080492.1"/>
</dbReference>
<dbReference type="AlphaFoldDB" id="A0A4R6S2R8"/>
<dbReference type="GO" id="GO:0032993">
    <property type="term" value="C:protein-DNA complex"/>
    <property type="evidence" value="ECO:0007669"/>
    <property type="project" value="TreeGrafter"/>
</dbReference>
<organism evidence="6 7">
    <name type="scientific">Leucobacter luti</name>
    <dbReference type="NCBI Taxonomy" id="340320"/>
    <lineage>
        <taxon>Bacteria</taxon>
        <taxon>Bacillati</taxon>
        <taxon>Actinomycetota</taxon>
        <taxon>Actinomycetes</taxon>
        <taxon>Micrococcales</taxon>
        <taxon>Microbacteriaceae</taxon>
        <taxon>Leucobacter</taxon>
    </lineage>
</organism>
<dbReference type="EMBL" id="SNYA01000003">
    <property type="protein sequence ID" value="TDP93347.1"/>
    <property type="molecule type" value="Genomic_DNA"/>
</dbReference>
<sequence>METRRLEAFVALCDAGSFRLAAEELFITQPALSQQIARLEKDVGLQLIDRTTRPITTTEAGREFYFRCRNVLDSMGEISQLLEEAREAQFGRVRIGIVPAMLFASPARAVRSFQERFPEAEVSLRSIATSTLIEELEQGSVDVAVLLTRPDLKDLSSSELFSEEYMVCLPSGHPLAEEDEVCFADLRDERLIQGPRSANPMGFDSVVAACMNAGFSPNSLNAFGSYLDHAGLVSAGMGVSFAPESFSYLRPNGVVYRKLVKPRASMTTSISWYSRRLDSVGRAFVEHCIAECTTGG</sequence>
<protein>
    <submittedName>
        <fullName evidence="6">LysR family transcriptional regulator</fullName>
    </submittedName>
</protein>
<dbReference type="CDD" id="cd08414">
    <property type="entry name" value="PBP2_LTTR_aromatics_like"/>
    <property type="match status" value="1"/>
</dbReference>
<keyword evidence="7" id="KW-1185">Reference proteome</keyword>
<keyword evidence="2" id="KW-0805">Transcription regulation</keyword>
<feature type="domain" description="HTH lysR-type" evidence="5">
    <location>
        <begin position="1"/>
        <end position="58"/>
    </location>
</feature>
<evidence type="ECO:0000259" key="5">
    <source>
        <dbReference type="PROSITE" id="PS50931"/>
    </source>
</evidence>
<evidence type="ECO:0000256" key="4">
    <source>
        <dbReference type="ARBA" id="ARBA00023163"/>
    </source>
</evidence>
<gene>
    <name evidence="6" type="ORF">EDF62_1326</name>
</gene>
<dbReference type="Pfam" id="PF00126">
    <property type="entry name" value="HTH_1"/>
    <property type="match status" value="1"/>
</dbReference>
<dbReference type="GO" id="GO:0003677">
    <property type="term" value="F:DNA binding"/>
    <property type="evidence" value="ECO:0007669"/>
    <property type="project" value="UniProtKB-KW"/>
</dbReference>
<dbReference type="InterPro" id="IPR005119">
    <property type="entry name" value="LysR_subst-bd"/>
</dbReference>
<accession>A0A4R6S2R8</accession>
<dbReference type="PRINTS" id="PR00039">
    <property type="entry name" value="HTHLYSR"/>
</dbReference>
<evidence type="ECO:0000313" key="7">
    <source>
        <dbReference type="Proteomes" id="UP000295601"/>
    </source>
</evidence>
<keyword evidence="3" id="KW-0238">DNA-binding</keyword>
<dbReference type="PROSITE" id="PS50931">
    <property type="entry name" value="HTH_LYSR"/>
    <property type="match status" value="1"/>
</dbReference>
<dbReference type="Gene3D" id="3.40.190.10">
    <property type="entry name" value="Periplasmic binding protein-like II"/>
    <property type="match status" value="2"/>
</dbReference>
<dbReference type="SUPFAM" id="SSF53850">
    <property type="entry name" value="Periplasmic binding protein-like II"/>
    <property type="match status" value="1"/>
</dbReference>
<dbReference type="FunFam" id="1.10.10.10:FF:000001">
    <property type="entry name" value="LysR family transcriptional regulator"/>
    <property type="match status" value="1"/>
</dbReference>
<dbReference type="Pfam" id="PF03466">
    <property type="entry name" value="LysR_substrate"/>
    <property type="match status" value="1"/>
</dbReference>
<dbReference type="OrthoDB" id="9789529at2"/>
<dbReference type="InterPro" id="IPR036390">
    <property type="entry name" value="WH_DNA-bd_sf"/>
</dbReference>
<dbReference type="InterPro" id="IPR036388">
    <property type="entry name" value="WH-like_DNA-bd_sf"/>
</dbReference>
<dbReference type="PANTHER" id="PTHR30346:SF0">
    <property type="entry name" value="HCA OPERON TRANSCRIPTIONAL ACTIVATOR HCAR"/>
    <property type="match status" value="1"/>
</dbReference>
<dbReference type="GO" id="GO:0003700">
    <property type="term" value="F:DNA-binding transcription factor activity"/>
    <property type="evidence" value="ECO:0007669"/>
    <property type="project" value="InterPro"/>
</dbReference>
<reference evidence="6 7" key="1">
    <citation type="submission" date="2019-03" db="EMBL/GenBank/DDBJ databases">
        <title>Genomic analyses of the natural microbiome of Caenorhabditis elegans.</title>
        <authorList>
            <person name="Samuel B."/>
        </authorList>
    </citation>
    <scope>NUCLEOTIDE SEQUENCE [LARGE SCALE GENOMIC DNA]</scope>
    <source>
        <strain evidence="6 7">JUb18</strain>
    </source>
</reference>
<evidence type="ECO:0000313" key="6">
    <source>
        <dbReference type="EMBL" id="TDP93347.1"/>
    </source>
</evidence>